<dbReference type="EC" id="2.1.3.3" evidence="3 7"/>
<dbReference type="GO" id="GO:0005737">
    <property type="term" value="C:cytoplasm"/>
    <property type="evidence" value="ECO:0007669"/>
    <property type="project" value="UniProtKB-SubCell"/>
</dbReference>
<evidence type="ECO:0000259" key="9">
    <source>
        <dbReference type="Pfam" id="PF00185"/>
    </source>
</evidence>
<evidence type="ECO:0000256" key="4">
    <source>
        <dbReference type="ARBA" id="ARBA00016634"/>
    </source>
</evidence>
<comment type="pathway">
    <text evidence="1">Amino-acid biosynthesis; L-arginine biosynthesis; L-arginine from L-ornithine and carbamoyl phosphate: step 1/3.</text>
</comment>
<proteinExistence type="inferred from homology"/>
<comment type="caution">
    <text evidence="11">The sequence shown here is derived from an EMBL/GenBank/DDBJ whole genome shotgun (WGS) entry which is preliminary data.</text>
</comment>
<dbReference type="Pfam" id="PF00185">
    <property type="entry name" value="OTCace"/>
    <property type="match status" value="1"/>
</dbReference>
<feature type="region of interest" description="Disordered" evidence="8">
    <location>
        <begin position="320"/>
        <end position="351"/>
    </location>
</feature>
<dbReference type="PRINTS" id="PR00100">
    <property type="entry name" value="AOTCASE"/>
</dbReference>
<dbReference type="Gene3D" id="3.40.50.1370">
    <property type="entry name" value="Aspartate/ornithine carbamoyltransferase"/>
    <property type="match status" value="2"/>
</dbReference>
<dbReference type="InterPro" id="IPR006130">
    <property type="entry name" value="Asp/Orn_carbamoylTrfase"/>
</dbReference>
<feature type="binding site" evidence="7">
    <location>
        <begin position="137"/>
        <end position="140"/>
    </location>
    <ligand>
        <name>carbamoyl phosphate</name>
        <dbReference type="ChEBI" id="CHEBI:58228"/>
    </ligand>
</feature>
<feature type="binding site" evidence="7">
    <location>
        <position position="110"/>
    </location>
    <ligand>
        <name>carbamoyl phosphate</name>
        <dbReference type="ChEBI" id="CHEBI:58228"/>
    </ligand>
</feature>
<evidence type="ECO:0000256" key="1">
    <source>
        <dbReference type="ARBA" id="ARBA00004975"/>
    </source>
</evidence>
<feature type="binding site" evidence="7">
    <location>
        <position position="301"/>
    </location>
    <ligand>
        <name>carbamoyl phosphate</name>
        <dbReference type="ChEBI" id="CHEBI:58228"/>
    </ligand>
</feature>
<keyword evidence="5 7" id="KW-0808">Transferase</keyword>
<dbReference type="NCBIfam" id="NF001986">
    <property type="entry name" value="PRK00779.1"/>
    <property type="match status" value="1"/>
</dbReference>
<gene>
    <name evidence="11" type="primary">argF</name>
    <name evidence="11" type="ORF">DWQ67_07080</name>
</gene>
<evidence type="ECO:0000313" key="11">
    <source>
        <dbReference type="EMBL" id="RKW70845.1"/>
    </source>
</evidence>
<dbReference type="Pfam" id="PF02729">
    <property type="entry name" value="OTCace_N"/>
    <property type="match status" value="1"/>
</dbReference>
<dbReference type="PANTHER" id="PTHR45753:SF3">
    <property type="entry name" value="ORNITHINE TRANSCARBAMYLASE, MITOCHONDRIAL"/>
    <property type="match status" value="1"/>
</dbReference>
<keyword evidence="7" id="KW-0963">Cytoplasm</keyword>
<evidence type="ECO:0000259" key="10">
    <source>
        <dbReference type="Pfam" id="PF02729"/>
    </source>
</evidence>
<sequence length="351" mass="36889">MSTPAPATRPVRHFLVDTDLSPAEQAKVLDLAAALKAERWARSPLAGPRTVAIIFDKTSTRTRLSFSAGVADLGGNPLIINPGESQLGHKETVADSAKVFSRMLSAVVWRTFGQDQLEELAAHSSIPVINALTDDYHPCQILADLQTVREHKGQLAGLTMTYLGDAANNMANSYLLGGVTAGMHVRIAGPEGFLPREDVVAAARERAAQTGGSVLVTTDAAQALAGADVVATDTWVSMGQEEEKAQRQQLFTEYSVDSAAMKHAADDAIVLHCLPAYRGYEISADVIDGPQSVVWDEAENRLHAQKALLTFLLDESGLSADLPADSDAPAESSAAHAGAADSGAPGGAGSR</sequence>
<keyword evidence="12" id="KW-1185">Reference proteome</keyword>
<dbReference type="EMBL" id="QQXL01000003">
    <property type="protein sequence ID" value="RKW70845.1"/>
    <property type="molecule type" value="Genomic_DNA"/>
</dbReference>
<dbReference type="SUPFAM" id="SSF53671">
    <property type="entry name" value="Aspartate/ornithine carbamoyltransferase"/>
    <property type="match status" value="1"/>
</dbReference>
<dbReference type="GO" id="GO:0042450">
    <property type="term" value="P:L-arginine biosynthetic process via ornithine"/>
    <property type="evidence" value="ECO:0007669"/>
    <property type="project" value="UniProtKB-UniRule"/>
</dbReference>
<feature type="binding site" evidence="7">
    <location>
        <position position="169"/>
    </location>
    <ligand>
        <name>L-ornithine</name>
        <dbReference type="ChEBI" id="CHEBI:46911"/>
    </ligand>
</feature>
<dbReference type="AlphaFoldDB" id="A0A496PK23"/>
<feature type="binding site" evidence="7">
    <location>
        <begin position="237"/>
        <end position="238"/>
    </location>
    <ligand>
        <name>L-ornithine</name>
        <dbReference type="ChEBI" id="CHEBI:46911"/>
    </ligand>
</feature>
<protein>
    <recommendedName>
        <fullName evidence="4 7">Ornithine carbamoyltransferase</fullName>
        <shortName evidence="7">OTCase</shortName>
        <ecNumber evidence="3 7">2.1.3.3</ecNumber>
    </recommendedName>
</protein>
<feature type="binding site" evidence="7">
    <location>
        <begin position="59"/>
        <end position="62"/>
    </location>
    <ligand>
        <name>carbamoyl phosphate</name>
        <dbReference type="ChEBI" id="CHEBI:58228"/>
    </ligand>
</feature>
<evidence type="ECO:0000256" key="2">
    <source>
        <dbReference type="ARBA" id="ARBA00007805"/>
    </source>
</evidence>
<dbReference type="GO" id="GO:0016597">
    <property type="term" value="F:amino acid binding"/>
    <property type="evidence" value="ECO:0007669"/>
    <property type="project" value="InterPro"/>
</dbReference>
<dbReference type="InterPro" id="IPR024904">
    <property type="entry name" value="OTCase_ArgI"/>
</dbReference>
<comment type="catalytic activity">
    <reaction evidence="6 7">
        <text>carbamoyl phosphate + L-ornithine = L-citrulline + phosphate + H(+)</text>
        <dbReference type="Rhea" id="RHEA:19513"/>
        <dbReference type="ChEBI" id="CHEBI:15378"/>
        <dbReference type="ChEBI" id="CHEBI:43474"/>
        <dbReference type="ChEBI" id="CHEBI:46911"/>
        <dbReference type="ChEBI" id="CHEBI:57743"/>
        <dbReference type="ChEBI" id="CHEBI:58228"/>
        <dbReference type="EC" id="2.1.3.3"/>
    </reaction>
</comment>
<dbReference type="HAMAP" id="MF_01109">
    <property type="entry name" value="OTCase"/>
    <property type="match status" value="1"/>
</dbReference>
<dbReference type="Proteomes" id="UP000273119">
    <property type="component" value="Unassembled WGS sequence"/>
</dbReference>
<evidence type="ECO:0000256" key="8">
    <source>
        <dbReference type="SAM" id="MobiDB-lite"/>
    </source>
</evidence>
<dbReference type="PRINTS" id="PR00102">
    <property type="entry name" value="OTCASE"/>
</dbReference>
<dbReference type="GO" id="GO:0019240">
    <property type="term" value="P:citrulline biosynthetic process"/>
    <property type="evidence" value="ECO:0007669"/>
    <property type="project" value="TreeGrafter"/>
</dbReference>
<evidence type="ECO:0000256" key="5">
    <source>
        <dbReference type="ARBA" id="ARBA00022679"/>
    </source>
</evidence>
<dbReference type="NCBIfam" id="TIGR00658">
    <property type="entry name" value="orni_carb_tr"/>
    <property type="match status" value="1"/>
</dbReference>
<dbReference type="PROSITE" id="PS00097">
    <property type="entry name" value="CARBAMOYLTRANSFERASE"/>
    <property type="match status" value="1"/>
</dbReference>
<feature type="binding site" evidence="7">
    <location>
        <position position="233"/>
    </location>
    <ligand>
        <name>L-ornithine</name>
        <dbReference type="ChEBI" id="CHEBI:46911"/>
    </ligand>
</feature>
<dbReference type="GO" id="GO:0004585">
    <property type="term" value="F:ornithine carbamoyltransferase activity"/>
    <property type="evidence" value="ECO:0007669"/>
    <property type="project" value="UniProtKB-UniRule"/>
</dbReference>
<feature type="binding site" evidence="7">
    <location>
        <begin position="273"/>
        <end position="274"/>
    </location>
    <ligand>
        <name>carbamoyl phosphate</name>
        <dbReference type="ChEBI" id="CHEBI:58228"/>
    </ligand>
</feature>
<evidence type="ECO:0000313" key="12">
    <source>
        <dbReference type="Proteomes" id="UP000273119"/>
    </source>
</evidence>
<dbReference type="FunFam" id="3.40.50.1370:FF:000008">
    <property type="entry name" value="Ornithine carbamoyltransferase"/>
    <property type="match status" value="1"/>
</dbReference>
<feature type="binding site" evidence="7">
    <location>
        <position position="86"/>
    </location>
    <ligand>
        <name>carbamoyl phosphate</name>
        <dbReference type="ChEBI" id="CHEBI:58228"/>
    </ligand>
</feature>
<accession>A0A496PK23</accession>
<dbReference type="InterPro" id="IPR036901">
    <property type="entry name" value="Asp/Orn_carbamoylTrfase_sf"/>
</dbReference>
<evidence type="ECO:0000256" key="7">
    <source>
        <dbReference type="HAMAP-Rule" id="MF_01109"/>
    </source>
</evidence>
<organism evidence="11 12">
    <name type="scientific">Galactobacter caseinivorans</name>
    <dbReference type="NCBI Taxonomy" id="2676123"/>
    <lineage>
        <taxon>Bacteria</taxon>
        <taxon>Bacillati</taxon>
        <taxon>Actinomycetota</taxon>
        <taxon>Actinomycetes</taxon>
        <taxon>Micrococcales</taxon>
        <taxon>Micrococcaceae</taxon>
        <taxon>Galactobacter</taxon>
    </lineage>
</organism>
<dbReference type="InterPro" id="IPR006131">
    <property type="entry name" value="Asp_carbamoyltransf_Asp/Orn-bd"/>
</dbReference>
<evidence type="ECO:0000256" key="6">
    <source>
        <dbReference type="ARBA" id="ARBA00048772"/>
    </source>
</evidence>
<name>A0A496PK23_9MICC</name>
<reference evidence="11 12" key="1">
    <citation type="submission" date="2018-07" db="EMBL/GenBank/DDBJ databases">
        <title>Arthrobacter sp. nov., isolated from raw cow's milk with high bacterial count.</title>
        <authorList>
            <person name="Hahne J."/>
            <person name="Isele D."/>
            <person name="Lipski A."/>
        </authorList>
    </citation>
    <scope>NUCLEOTIDE SEQUENCE [LARGE SCALE GENOMIC DNA]</scope>
    <source>
        <strain evidence="11 12">JZ R-183</strain>
    </source>
</reference>
<dbReference type="RefSeq" id="WP_121484871.1">
    <property type="nucleotide sequence ID" value="NZ_QQXL01000003.1"/>
</dbReference>
<dbReference type="InterPro" id="IPR006132">
    <property type="entry name" value="Asp/Orn_carbamoyltranf_P-bd"/>
</dbReference>
<feature type="compositionally biased region" description="Low complexity" evidence="8">
    <location>
        <begin position="320"/>
        <end position="343"/>
    </location>
</feature>
<feature type="domain" description="Aspartate/ornithine carbamoyltransferase carbamoyl-P binding" evidence="10">
    <location>
        <begin position="12"/>
        <end position="150"/>
    </location>
</feature>
<comment type="subcellular location">
    <subcellularLocation>
        <location evidence="7">Cytoplasm</location>
    </subcellularLocation>
</comment>
<dbReference type="InterPro" id="IPR002292">
    <property type="entry name" value="Orn/put_carbamltrans"/>
</dbReference>
<dbReference type="PANTHER" id="PTHR45753">
    <property type="entry name" value="ORNITHINE CARBAMOYLTRANSFERASE, MITOCHONDRIAL"/>
    <property type="match status" value="1"/>
</dbReference>
<feature type="domain" description="Aspartate/ornithine carbamoyltransferase Asp/Orn-binding" evidence="9">
    <location>
        <begin position="157"/>
        <end position="311"/>
    </location>
</feature>
<evidence type="ECO:0000256" key="3">
    <source>
        <dbReference type="ARBA" id="ARBA00013007"/>
    </source>
</evidence>
<comment type="similarity">
    <text evidence="2 7">Belongs to the aspartate/ornithine carbamoyltransferase superfamily. OTCase family.</text>
</comment>